<protein>
    <submittedName>
        <fullName evidence="1">Uncharacterized protein</fullName>
    </submittedName>
</protein>
<accession>A0A0G0HTJ2</accession>
<dbReference type="EMBL" id="LBSK01000045">
    <property type="protein sequence ID" value="KKQ15354.1"/>
    <property type="molecule type" value="Genomic_DNA"/>
</dbReference>
<name>A0A0G0HTJ2_9BACT</name>
<dbReference type="AlphaFoldDB" id="A0A0G0HTJ2"/>
<evidence type="ECO:0000313" key="1">
    <source>
        <dbReference type="EMBL" id="KKQ15354.1"/>
    </source>
</evidence>
<reference evidence="1 2" key="1">
    <citation type="journal article" date="2015" name="Nature">
        <title>rRNA introns, odd ribosomes, and small enigmatic genomes across a large radiation of phyla.</title>
        <authorList>
            <person name="Brown C.T."/>
            <person name="Hug L.A."/>
            <person name="Thomas B.C."/>
            <person name="Sharon I."/>
            <person name="Castelle C.J."/>
            <person name="Singh A."/>
            <person name="Wilkins M.J."/>
            <person name="Williams K.H."/>
            <person name="Banfield J.F."/>
        </authorList>
    </citation>
    <scope>NUCLEOTIDE SEQUENCE [LARGE SCALE GENOMIC DNA]</scope>
</reference>
<organism evidence="1 2">
    <name type="scientific">candidate division WS6 bacterium GW2011_GWF1_36_8</name>
    <dbReference type="NCBI Taxonomy" id="1619098"/>
    <lineage>
        <taxon>Bacteria</taxon>
        <taxon>Candidatus Dojkabacteria</taxon>
    </lineage>
</organism>
<proteinExistence type="predicted"/>
<comment type="caution">
    <text evidence="1">The sequence shown here is derived from an EMBL/GenBank/DDBJ whole genome shotgun (WGS) entry which is preliminary data.</text>
</comment>
<evidence type="ECO:0000313" key="2">
    <source>
        <dbReference type="Proteomes" id="UP000033886"/>
    </source>
</evidence>
<dbReference type="Proteomes" id="UP000033886">
    <property type="component" value="Unassembled WGS sequence"/>
</dbReference>
<sequence>MNTAPECQNLGGISYISLIALDDLLTIPEPLAGEISFNDLSFNSGSAFQEIYFTPDTGSFSENEDRTNAGSVWKKEINIQIPKIRSEIIAGLKTFENRKNAALVTDMNNTSFLVFPVRILRKKQIPGQITSINAIMVNLTGSSISESPVITDLP</sequence>
<gene>
    <name evidence="1" type="ORF">US29_C0045G0011</name>
</gene>